<evidence type="ECO:0000256" key="1">
    <source>
        <dbReference type="SAM" id="Phobius"/>
    </source>
</evidence>
<dbReference type="InterPro" id="IPR018649">
    <property type="entry name" value="SHOCT"/>
</dbReference>
<dbReference type="AlphaFoldDB" id="X1B446"/>
<feature type="non-terminal residue" evidence="3">
    <location>
        <position position="1"/>
    </location>
</feature>
<dbReference type="EMBL" id="BART01010660">
    <property type="protein sequence ID" value="GAG89850.1"/>
    <property type="molecule type" value="Genomic_DNA"/>
</dbReference>
<protein>
    <recommendedName>
        <fullName evidence="2">SHOCT domain-containing protein</fullName>
    </recommendedName>
</protein>
<comment type="caution">
    <text evidence="3">The sequence shown here is derived from an EMBL/GenBank/DDBJ whole genome shotgun (WGS) entry which is preliminary data.</text>
</comment>
<organism evidence="3">
    <name type="scientific">marine sediment metagenome</name>
    <dbReference type="NCBI Taxonomy" id="412755"/>
    <lineage>
        <taxon>unclassified sequences</taxon>
        <taxon>metagenomes</taxon>
        <taxon>ecological metagenomes</taxon>
    </lineage>
</organism>
<accession>X1B446</accession>
<keyword evidence="1" id="KW-1133">Transmembrane helix</keyword>
<feature type="domain" description="SHOCT" evidence="2">
    <location>
        <begin position="58"/>
        <end position="82"/>
    </location>
</feature>
<reference evidence="3" key="1">
    <citation type="journal article" date="2014" name="Front. Microbiol.">
        <title>High frequency of phylogenetically diverse reductive dehalogenase-homologous genes in deep subseafloor sedimentary metagenomes.</title>
        <authorList>
            <person name="Kawai M."/>
            <person name="Futagami T."/>
            <person name="Toyoda A."/>
            <person name="Takaki Y."/>
            <person name="Nishi S."/>
            <person name="Hori S."/>
            <person name="Arai W."/>
            <person name="Tsubouchi T."/>
            <person name="Morono Y."/>
            <person name="Uchiyama I."/>
            <person name="Ito T."/>
            <person name="Fujiyama A."/>
            <person name="Inagaki F."/>
            <person name="Takami H."/>
        </authorList>
    </citation>
    <scope>NUCLEOTIDE SEQUENCE</scope>
    <source>
        <strain evidence="3">Expedition CK06-06</strain>
    </source>
</reference>
<dbReference type="Pfam" id="PF09851">
    <property type="entry name" value="SHOCT"/>
    <property type="match status" value="1"/>
</dbReference>
<gene>
    <name evidence="3" type="ORF">S01H4_23076</name>
</gene>
<sequence>EAFAIPGVAYACDGDYSHGHMMGLGYRGIFSWLILVVLIGVIIYLVLKNSKLKEQKETPLDILKMRYAKGEITKDEFGSIKKGLSE</sequence>
<keyword evidence="1" id="KW-0812">Transmembrane</keyword>
<proteinExistence type="predicted"/>
<feature type="transmembrane region" description="Helical" evidence="1">
    <location>
        <begin position="29"/>
        <end position="47"/>
    </location>
</feature>
<name>X1B446_9ZZZZ</name>
<evidence type="ECO:0000259" key="2">
    <source>
        <dbReference type="Pfam" id="PF09851"/>
    </source>
</evidence>
<evidence type="ECO:0000313" key="3">
    <source>
        <dbReference type="EMBL" id="GAG89850.1"/>
    </source>
</evidence>
<keyword evidence="1" id="KW-0472">Membrane</keyword>